<dbReference type="InterPro" id="IPR023198">
    <property type="entry name" value="PGP-like_dom2"/>
</dbReference>
<proteinExistence type="predicted"/>
<dbReference type="PRINTS" id="PR00413">
    <property type="entry name" value="HADHALOGNASE"/>
</dbReference>
<dbReference type="PANTHER" id="PTHR43434:SF1">
    <property type="entry name" value="PHOSPHOGLYCOLATE PHOSPHATASE"/>
    <property type="match status" value="1"/>
</dbReference>
<dbReference type="GO" id="GO:0005829">
    <property type="term" value="C:cytosol"/>
    <property type="evidence" value="ECO:0007669"/>
    <property type="project" value="TreeGrafter"/>
</dbReference>
<protein>
    <submittedName>
        <fullName evidence="1">HAD-superfamily hydrolase</fullName>
        <ecNumber evidence="1">3.1.3.18</ecNumber>
    </submittedName>
</protein>
<dbReference type="FunFam" id="3.40.50.1000:FF:000022">
    <property type="entry name" value="Phosphoglycolate phosphatase"/>
    <property type="match status" value="1"/>
</dbReference>
<dbReference type="InterPro" id="IPR041492">
    <property type="entry name" value="HAD_2"/>
</dbReference>
<evidence type="ECO:0000313" key="1">
    <source>
        <dbReference type="EMBL" id="EMT39283.1"/>
    </source>
</evidence>
<dbReference type="InterPro" id="IPR023214">
    <property type="entry name" value="HAD_sf"/>
</dbReference>
<reference evidence="1 2" key="1">
    <citation type="journal article" date="2013" name="PLoS ONE">
        <title>Genomic Evaluation of Thermoanaerobacter spp. for the Construction of Designer Co-Cultures to Improve Lignocellulosic Biofuel Production.</title>
        <authorList>
            <person name="Verbeke T.J."/>
            <person name="Zhang X."/>
            <person name="Henrissat B."/>
            <person name="Spicer V."/>
            <person name="Rydzak T."/>
            <person name="Krokhin O.V."/>
            <person name="Fristensky B."/>
            <person name="Levin D.B."/>
            <person name="Sparling R."/>
        </authorList>
    </citation>
    <scope>NUCLEOTIDE SEQUENCE [LARGE SCALE GENOMIC DNA]</scope>
    <source>
        <strain evidence="1 2">WC1</strain>
    </source>
</reference>
<accession>M8CY86</accession>
<organism evidence="1 2">
    <name type="scientific">Thermoanaerobacter thermohydrosulfuricus WC1</name>
    <dbReference type="NCBI Taxonomy" id="1198630"/>
    <lineage>
        <taxon>Bacteria</taxon>
        <taxon>Bacillati</taxon>
        <taxon>Bacillota</taxon>
        <taxon>Clostridia</taxon>
        <taxon>Thermoanaerobacterales</taxon>
        <taxon>Thermoanaerobacteraceae</taxon>
        <taxon>Thermoanaerobacter</taxon>
    </lineage>
</organism>
<dbReference type="Gene3D" id="3.40.50.1000">
    <property type="entry name" value="HAD superfamily/HAD-like"/>
    <property type="match status" value="1"/>
</dbReference>
<dbReference type="SFLD" id="SFLDG01129">
    <property type="entry name" value="C1.5:_HAD__Beta-PGM__Phosphata"/>
    <property type="match status" value="1"/>
</dbReference>
<dbReference type="AlphaFoldDB" id="M8CY86"/>
<dbReference type="GO" id="GO:0006281">
    <property type="term" value="P:DNA repair"/>
    <property type="evidence" value="ECO:0007669"/>
    <property type="project" value="TreeGrafter"/>
</dbReference>
<dbReference type="Proteomes" id="UP000013242">
    <property type="component" value="Unassembled WGS sequence"/>
</dbReference>
<dbReference type="GO" id="GO:0008967">
    <property type="term" value="F:phosphoglycolate phosphatase activity"/>
    <property type="evidence" value="ECO:0007669"/>
    <property type="project" value="UniProtKB-EC"/>
</dbReference>
<dbReference type="EMBL" id="AMYG01000029">
    <property type="protein sequence ID" value="EMT39283.1"/>
    <property type="molecule type" value="Genomic_DNA"/>
</dbReference>
<evidence type="ECO:0000313" key="2">
    <source>
        <dbReference type="Proteomes" id="UP000013242"/>
    </source>
</evidence>
<dbReference type="SUPFAM" id="SSF56784">
    <property type="entry name" value="HAD-like"/>
    <property type="match status" value="1"/>
</dbReference>
<name>M8CY86_THETY</name>
<sequence>MNVKAVVFDLDGTLIDSKKDIAMAANKTLSELGLHTLPEDTIASFIGYGGELFIKRCIGEKNIDKFEEAFKKFKENYSELCIIHTSLFPGVEEVLEFLKKRKINIALATNKMISLSKKILKHLEVEKYFSIMLGPEDVTNRKPHPEIIEILLQNLNVRPEETLYVGDSEIDVFCGKSAGVYTCAVTYGIGDIKSIIAADPDFIITDLTKLIILLS</sequence>
<dbReference type="PANTHER" id="PTHR43434">
    <property type="entry name" value="PHOSPHOGLYCOLATE PHOSPHATASE"/>
    <property type="match status" value="1"/>
</dbReference>
<dbReference type="InterPro" id="IPR036412">
    <property type="entry name" value="HAD-like_sf"/>
</dbReference>
<comment type="caution">
    <text evidence="1">The sequence shown here is derived from an EMBL/GenBank/DDBJ whole genome shotgun (WGS) entry which is preliminary data.</text>
</comment>
<dbReference type="NCBIfam" id="TIGR01509">
    <property type="entry name" value="HAD-SF-IA-v3"/>
    <property type="match status" value="1"/>
</dbReference>
<dbReference type="RefSeq" id="WP_004400108.1">
    <property type="nucleotide sequence ID" value="NZ_KB731283.1"/>
</dbReference>
<dbReference type="EC" id="3.1.3.18" evidence="1"/>
<dbReference type="Pfam" id="PF13419">
    <property type="entry name" value="HAD_2"/>
    <property type="match status" value="1"/>
</dbReference>
<dbReference type="InterPro" id="IPR006439">
    <property type="entry name" value="HAD-SF_hydro_IA"/>
</dbReference>
<dbReference type="PATRIC" id="fig|1198630.3.peg.1212"/>
<keyword evidence="2" id="KW-1185">Reference proteome</keyword>
<dbReference type="HOGENOM" id="CLU_045011_19_1_9"/>
<dbReference type="SFLD" id="SFLDS00003">
    <property type="entry name" value="Haloacid_Dehalogenase"/>
    <property type="match status" value="1"/>
</dbReference>
<dbReference type="SFLD" id="SFLDG01135">
    <property type="entry name" value="C1.5.6:_HAD__Beta-PGM__Phospha"/>
    <property type="match status" value="1"/>
</dbReference>
<dbReference type="InterPro" id="IPR050155">
    <property type="entry name" value="HAD-like_hydrolase_sf"/>
</dbReference>
<dbReference type="Gene3D" id="1.10.150.240">
    <property type="entry name" value="Putative phosphatase, domain 2"/>
    <property type="match status" value="1"/>
</dbReference>
<dbReference type="NCBIfam" id="TIGR01549">
    <property type="entry name" value="HAD-SF-IA-v1"/>
    <property type="match status" value="1"/>
</dbReference>
<keyword evidence="1" id="KW-0378">Hydrolase</keyword>
<gene>
    <name evidence="1" type="ORF">TthWC1_1184</name>
</gene>